<reference evidence="1" key="3">
    <citation type="submission" date="2025-09" db="UniProtKB">
        <authorList>
            <consortium name="Ensembl"/>
        </authorList>
    </citation>
    <scope>IDENTIFICATION</scope>
</reference>
<keyword evidence="2" id="KW-1185">Reference proteome</keyword>
<proteinExistence type="predicted"/>
<dbReference type="HOGENOM" id="CLU_3162291_0_0_1"/>
<dbReference type="Ensembl" id="ENSCSAVT00000012483.1">
    <property type="protein sequence ID" value="ENSCSAVP00000012340.1"/>
    <property type="gene ID" value="ENSCSAVG00000007255.1"/>
</dbReference>
<dbReference type="InParanoid" id="H2Z428"/>
<dbReference type="AlphaFoldDB" id="H2Z428"/>
<accession>H2Z428</accession>
<organism evidence="1 2">
    <name type="scientific">Ciona savignyi</name>
    <name type="common">Pacific transparent sea squirt</name>
    <dbReference type="NCBI Taxonomy" id="51511"/>
    <lineage>
        <taxon>Eukaryota</taxon>
        <taxon>Metazoa</taxon>
        <taxon>Chordata</taxon>
        <taxon>Tunicata</taxon>
        <taxon>Ascidiacea</taxon>
        <taxon>Phlebobranchia</taxon>
        <taxon>Cionidae</taxon>
        <taxon>Ciona</taxon>
    </lineage>
</organism>
<evidence type="ECO:0000313" key="1">
    <source>
        <dbReference type="Ensembl" id="ENSCSAVP00000012340.1"/>
    </source>
</evidence>
<protein>
    <submittedName>
        <fullName evidence="1">Uncharacterized protein</fullName>
    </submittedName>
</protein>
<evidence type="ECO:0000313" key="2">
    <source>
        <dbReference type="Proteomes" id="UP000007875"/>
    </source>
</evidence>
<name>H2Z428_CIOSA</name>
<sequence>YTITALFPTANEDNTITVHNYNTASIAENEFCPDDLLFLQEITKKEWG</sequence>
<reference evidence="1" key="2">
    <citation type="submission" date="2025-08" db="UniProtKB">
        <authorList>
            <consortium name="Ensembl"/>
        </authorList>
    </citation>
    <scope>IDENTIFICATION</scope>
</reference>
<reference evidence="2" key="1">
    <citation type="submission" date="2003-08" db="EMBL/GenBank/DDBJ databases">
        <authorList>
            <person name="Birren B."/>
            <person name="Nusbaum C."/>
            <person name="Abebe A."/>
            <person name="Abouelleil A."/>
            <person name="Adekoya E."/>
            <person name="Ait-zahra M."/>
            <person name="Allen N."/>
            <person name="Allen T."/>
            <person name="An P."/>
            <person name="Anderson M."/>
            <person name="Anderson S."/>
            <person name="Arachchi H."/>
            <person name="Armbruster J."/>
            <person name="Bachantsang P."/>
            <person name="Baldwin J."/>
            <person name="Barry A."/>
            <person name="Bayul T."/>
            <person name="Blitshsteyn B."/>
            <person name="Bloom T."/>
            <person name="Blye J."/>
            <person name="Boguslavskiy L."/>
            <person name="Borowsky M."/>
            <person name="Boukhgalter B."/>
            <person name="Brunache A."/>
            <person name="Butler J."/>
            <person name="Calixte N."/>
            <person name="Calvo S."/>
            <person name="Camarata J."/>
            <person name="Campo K."/>
            <person name="Chang J."/>
            <person name="Cheshatsang Y."/>
            <person name="Citroen M."/>
            <person name="Collymore A."/>
            <person name="Considine T."/>
            <person name="Cook A."/>
            <person name="Cooke P."/>
            <person name="Corum B."/>
            <person name="Cuomo C."/>
            <person name="David R."/>
            <person name="Dawoe T."/>
            <person name="Degray S."/>
            <person name="Dodge S."/>
            <person name="Dooley K."/>
            <person name="Dorje P."/>
            <person name="Dorjee K."/>
            <person name="Dorris L."/>
            <person name="Duffey N."/>
            <person name="Dupes A."/>
            <person name="Elkins T."/>
            <person name="Engels R."/>
            <person name="Erickson J."/>
            <person name="Farina A."/>
            <person name="Faro S."/>
            <person name="Ferreira P."/>
            <person name="Fischer H."/>
            <person name="Fitzgerald M."/>
            <person name="Foley K."/>
            <person name="Gage D."/>
            <person name="Galagan J."/>
            <person name="Gearin G."/>
            <person name="Gnerre S."/>
            <person name="Gnirke A."/>
            <person name="Goyette A."/>
            <person name="Graham J."/>
            <person name="Grandbois E."/>
            <person name="Gyaltsen K."/>
            <person name="Hafez N."/>
            <person name="Hagopian D."/>
            <person name="Hagos B."/>
            <person name="Hall J."/>
            <person name="Hatcher B."/>
            <person name="Heller A."/>
            <person name="Higgins H."/>
            <person name="Honan T."/>
            <person name="Horn A."/>
            <person name="Houde N."/>
            <person name="Hughes L."/>
            <person name="Hulme W."/>
            <person name="Husby E."/>
            <person name="Iliev I."/>
            <person name="Jaffe D."/>
            <person name="Jones C."/>
            <person name="Kamal M."/>
            <person name="Kamat A."/>
            <person name="Kamvysselis M."/>
            <person name="Karlsson E."/>
            <person name="Kells C."/>
            <person name="Kieu A."/>
            <person name="Kisner P."/>
            <person name="Kodira C."/>
            <person name="Kulbokas E."/>
            <person name="Labutti K."/>
            <person name="Lama D."/>
            <person name="Landers T."/>
            <person name="Leger J."/>
            <person name="Levine S."/>
            <person name="Lewis D."/>
            <person name="Lewis T."/>
            <person name="Lindblad-toh K."/>
            <person name="Liu X."/>
            <person name="Lokyitsang T."/>
            <person name="Lokyitsang Y."/>
            <person name="Lucien O."/>
            <person name="Lui A."/>
            <person name="Ma L.J."/>
            <person name="Mabbitt R."/>
            <person name="Macdonald J."/>
            <person name="Maclean C."/>
            <person name="Major J."/>
            <person name="Manning J."/>
            <person name="Marabella R."/>
            <person name="Maru K."/>
            <person name="Matthews C."/>
            <person name="Mauceli E."/>
            <person name="Mccarthy M."/>
            <person name="Mcdonough S."/>
            <person name="Mcghee T."/>
            <person name="Meldrim J."/>
            <person name="Meneus L."/>
            <person name="Mesirov J."/>
            <person name="Mihalev A."/>
            <person name="Mihova T."/>
            <person name="Mikkelsen T."/>
            <person name="Mlenga V."/>
            <person name="Moru K."/>
            <person name="Mozes J."/>
            <person name="Mulrain L."/>
            <person name="Munson G."/>
            <person name="Naylor J."/>
            <person name="Newes C."/>
            <person name="Nguyen C."/>
            <person name="Nguyen N."/>
            <person name="Nguyen T."/>
            <person name="Nicol R."/>
            <person name="Nielsen C."/>
            <person name="Nizzari M."/>
            <person name="Norbu C."/>
            <person name="Norbu N."/>
            <person name="O'donnell P."/>
            <person name="Okoawo O."/>
            <person name="O'leary S."/>
            <person name="Omotosho B."/>
            <person name="O'neill K."/>
            <person name="Osman S."/>
            <person name="Parker S."/>
            <person name="Perrin D."/>
            <person name="Phunkhang P."/>
            <person name="Piqani B."/>
            <person name="Purcell S."/>
            <person name="Rachupka T."/>
            <person name="Ramasamy U."/>
            <person name="Rameau R."/>
            <person name="Ray V."/>
            <person name="Raymond C."/>
            <person name="Retta R."/>
            <person name="Richardson S."/>
            <person name="Rise C."/>
            <person name="Rodriguez J."/>
            <person name="Rogers J."/>
            <person name="Rogov P."/>
            <person name="Rutman M."/>
            <person name="Schupbach R."/>
            <person name="Seaman C."/>
            <person name="Settipalli S."/>
            <person name="Sharpe T."/>
            <person name="Sheridan J."/>
            <person name="Sherpa N."/>
            <person name="Shi J."/>
            <person name="Smirnov S."/>
            <person name="Smith C."/>
            <person name="Sougnez C."/>
            <person name="Spencer B."/>
            <person name="Stalker J."/>
            <person name="Stange-thomann N."/>
            <person name="Stavropoulos S."/>
            <person name="Stetson K."/>
            <person name="Stone C."/>
            <person name="Stone S."/>
            <person name="Stubbs M."/>
            <person name="Talamas J."/>
            <person name="Tchuinga P."/>
            <person name="Tenzing P."/>
            <person name="Tesfaye S."/>
            <person name="Theodore J."/>
            <person name="Thoulutsang Y."/>
            <person name="Topham K."/>
            <person name="Towey S."/>
            <person name="Tsamla T."/>
            <person name="Tsomo N."/>
            <person name="Vallee D."/>
            <person name="Vassiliev H."/>
            <person name="Venkataraman V."/>
            <person name="Vinson J."/>
            <person name="Vo A."/>
            <person name="Wade C."/>
            <person name="Wang S."/>
            <person name="Wangchuk T."/>
            <person name="Wangdi T."/>
            <person name="Whittaker C."/>
            <person name="Wilkinson J."/>
            <person name="Wu Y."/>
            <person name="Wyman D."/>
            <person name="Yadav S."/>
            <person name="Yang S."/>
            <person name="Yang X."/>
            <person name="Yeager S."/>
            <person name="Yee E."/>
            <person name="Young G."/>
            <person name="Zainoun J."/>
            <person name="Zembeck L."/>
            <person name="Zimmer A."/>
            <person name="Zody M."/>
            <person name="Lander E."/>
        </authorList>
    </citation>
    <scope>NUCLEOTIDE SEQUENCE [LARGE SCALE GENOMIC DNA]</scope>
</reference>
<dbReference type="Proteomes" id="UP000007875">
    <property type="component" value="Unassembled WGS sequence"/>
</dbReference>